<feature type="compositionally biased region" description="Basic and acidic residues" evidence="1">
    <location>
        <begin position="260"/>
        <end position="276"/>
    </location>
</feature>
<gene>
    <name evidence="2" type="ORF">CK203_055530</name>
</gene>
<accession>A0A438GXS2</accession>
<comment type="caution">
    <text evidence="2">The sequence shown here is derived from an EMBL/GenBank/DDBJ whole genome shotgun (WGS) entry which is preliminary data.</text>
</comment>
<proteinExistence type="predicted"/>
<dbReference type="EMBL" id="QGNW01000320">
    <property type="protein sequence ID" value="RVW76961.1"/>
    <property type="molecule type" value="Genomic_DNA"/>
</dbReference>
<organism evidence="2 3">
    <name type="scientific">Vitis vinifera</name>
    <name type="common">Grape</name>
    <dbReference type="NCBI Taxonomy" id="29760"/>
    <lineage>
        <taxon>Eukaryota</taxon>
        <taxon>Viridiplantae</taxon>
        <taxon>Streptophyta</taxon>
        <taxon>Embryophyta</taxon>
        <taxon>Tracheophyta</taxon>
        <taxon>Spermatophyta</taxon>
        <taxon>Magnoliopsida</taxon>
        <taxon>eudicotyledons</taxon>
        <taxon>Gunneridae</taxon>
        <taxon>Pentapetalae</taxon>
        <taxon>rosids</taxon>
        <taxon>Vitales</taxon>
        <taxon>Vitaceae</taxon>
        <taxon>Viteae</taxon>
        <taxon>Vitis</taxon>
    </lineage>
</organism>
<feature type="region of interest" description="Disordered" evidence="1">
    <location>
        <begin position="226"/>
        <end position="316"/>
    </location>
</feature>
<reference evidence="2 3" key="1">
    <citation type="journal article" date="2018" name="PLoS Genet.">
        <title>Population sequencing reveals clonal diversity and ancestral inbreeding in the grapevine cultivar Chardonnay.</title>
        <authorList>
            <person name="Roach M.J."/>
            <person name="Johnson D.L."/>
            <person name="Bohlmann J."/>
            <person name="van Vuuren H.J."/>
            <person name="Jones S.J."/>
            <person name="Pretorius I.S."/>
            <person name="Schmidt S.A."/>
            <person name="Borneman A.R."/>
        </authorList>
    </citation>
    <scope>NUCLEOTIDE SEQUENCE [LARGE SCALE GENOMIC DNA]</scope>
    <source>
        <strain evidence="3">cv. Chardonnay</strain>
        <tissue evidence="2">Leaf</tissue>
    </source>
</reference>
<protein>
    <recommendedName>
        <fullName evidence="4">Retrotransposon gag domain-containing protein</fullName>
    </recommendedName>
</protein>
<evidence type="ECO:0008006" key="4">
    <source>
        <dbReference type="Google" id="ProtNLM"/>
    </source>
</evidence>
<feature type="region of interest" description="Disordered" evidence="1">
    <location>
        <begin position="74"/>
        <end position="98"/>
    </location>
</feature>
<sequence length="316" mass="35773">MWRSNKEAVDDRDLKEGGEKLLETPEVIYTKPLVGRVWKLLEKPRDVHTSLHYGGRHEKSLRLSREFQRNPPRFQRLPKVPINSQHGGKANQGGDSHANTWEGVDLIEQDMEKGLKDIREQIKDLYEGHGVKVEALVARMKARDQESGGAKATHVQWQEGCQGAGQLLITHGERFADIEKRTCTIDTWDAFKQEIKRQFYPEDVTYLARKNMKCLKHMARSETWCPRPNHDHGGSGVLGGIQKGDFSKPKPQSKGNHAKGGRDKGSRATLLRKDQARPLVARMAKARANRRSSCPEPTASYVTVHTGHETTPREKP</sequence>
<feature type="compositionally biased region" description="Basic and acidic residues" evidence="1">
    <location>
        <begin position="306"/>
        <end position="316"/>
    </location>
</feature>
<evidence type="ECO:0000313" key="2">
    <source>
        <dbReference type="EMBL" id="RVW76961.1"/>
    </source>
</evidence>
<dbReference type="Proteomes" id="UP000288805">
    <property type="component" value="Unassembled WGS sequence"/>
</dbReference>
<name>A0A438GXS2_VITVI</name>
<dbReference type="AlphaFoldDB" id="A0A438GXS2"/>
<evidence type="ECO:0000256" key="1">
    <source>
        <dbReference type="SAM" id="MobiDB-lite"/>
    </source>
</evidence>
<evidence type="ECO:0000313" key="3">
    <source>
        <dbReference type="Proteomes" id="UP000288805"/>
    </source>
</evidence>